<organism evidence="14 15">
    <name type="scientific">Porphyromonas somerae</name>
    <dbReference type="NCBI Taxonomy" id="322095"/>
    <lineage>
        <taxon>Bacteria</taxon>
        <taxon>Pseudomonadati</taxon>
        <taxon>Bacteroidota</taxon>
        <taxon>Bacteroidia</taxon>
        <taxon>Bacteroidales</taxon>
        <taxon>Porphyromonadaceae</taxon>
        <taxon>Porphyromonas</taxon>
    </lineage>
</organism>
<comment type="similarity">
    <text evidence="12 13">Belongs to the CbiM family.</text>
</comment>
<dbReference type="AlphaFoldDB" id="A0A134B3H0"/>
<dbReference type="UniPathway" id="UPA00148"/>
<dbReference type="OrthoDB" id="9809846at2"/>
<feature type="transmembrane region" description="Helical" evidence="13">
    <location>
        <begin position="253"/>
        <end position="273"/>
    </location>
</feature>
<dbReference type="RefSeq" id="WP_082713195.1">
    <property type="nucleotide sequence ID" value="NZ_KQ960462.1"/>
</dbReference>
<keyword evidence="15" id="KW-1185">Reference proteome</keyword>
<keyword evidence="11 13" id="KW-0170">Cobalt</keyword>
<dbReference type="GO" id="GO:0009236">
    <property type="term" value="P:cobalamin biosynthetic process"/>
    <property type="evidence" value="ECO:0007669"/>
    <property type="project" value="UniProtKB-UniRule"/>
</dbReference>
<feature type="transmembrane region" description="Helical" evidence="13">
    <location>
        <begin position="104"/>
        <end position="123"/>
    </location>
</feature>
<dbReference type="NCBIfam" id="NF006184">
    <property type="entry name" value="PRK08319.1"/>
    <property type="match status" value="1"/>
</dbReference>
<dbReference type="EMBL" id="LSDK01000121">
    <property type="protein sequence ID" value="KXB74478.1"/>
    <property type="molecule type" value="Genomic_DNA"/>
</dbReference>
<comment type="pathway">
    <text evidence="2 13">Cofactor biosynthesis; adenosylcobalamin biosynthesis.</text>
</comment>
<protein>
    <recommendedName>
        <fullName evidence="13">Cobalt transport protein CbiM</fullName>
    </recommendedName>
    <alternativeName>
        <fullName evidence="13">Energy-coupling factor transporter probable substrate-capture protein CbiM</fullName>
        <shortName evidence="13">ECF transporter S component CbiM</shortName>
    </alternativeName>
</protein>
<evidence type="ECO:0000256" key="12">
    <source>
        <dbReference type="ARBA" id="ARBA00060918"/>
    </source>
</evidence>
<accession>A0A134B3H0</accession>
<keyword evidence="9 13" id="KW-0406">Ion transport</keyword>
<dbReference type="InterPro" id="IPR002751">
    <property type="entry name" value="CbiM/NikMN"/>
</dbReference>
<evidence type="ECO:0000256" key="10">
    <source>
        <dbReference type="ARBA" id="ARBA00023136"/>
    </source>
</evidence>
<evidence type="ECO:0000256" key="7">
    <source>
        <dbReference type="ARBA" id="ARBA00022692"/>
    </source>
</evidence>
<dbReference type="Proteomes" id="UP000070224">
    <property type="component" value="Unassembled WGS sequence"/>
</dbReference>
<dbReference type="PATRIC" id="fig|322095.3.peg.1662"/>
<keyword evidence="7 13" id="KW-0812">Transmembrane</keyword>
<dbReference type="PANTHER" id="PTHR43627:SF1">
    <property type="entry name" value="COBALT TRANSPORT PROTEIN CBIM"/>
    <property type="match status" value="1"/>
</dbReference>
<evidence type="ECO:0000256" key="9">
    <source>
        <dbReference type="ARBA" id="ARBA00023065"/>
    </source>
</evidence>
<dbReference type="GO" id="GO:0043190">
    <property type="term" value="C:ATP-binding cassette (ABC) transporter complex"/>
    <property type="evidence" value="ECO:0007669"/>
    <property type="project" value="InterPro"/>
</dbReference>
<comment type="function">
    <text evidence="13">Part of the energy-coupling factor (ECF) transporter complex CbiMNOQ involved in cobalt import.</text>
</comment>
<dbReference type="Gene3D" id="1.10.1760.20">
    <property type="match status" value="1"/>
</dbReference>
<proteinExistence type="inferred from homology"/>
<evidence type="ECO:0000313" key="14">
    <source>
        <dbReference type="EMBL" id="KXB74478.1"/>
    </source>
</evidence>
<feature type="transmembrane region" description="Helical" evidence="13">
    <location>
        <begin position="160"/>
        <end position="183"/>
    </location>
</feature>
<keyword evidence="5 13" id="KW-1003">Cell membrane</keyword>
<keyword evidence="6 13" id="KW-0169">Cobalamin biosynthesis</keyword>
<comment type="subunit">
    <text evidence="13">Forms an energy-coupling factor (ECF) transporter complex composed of an ATP-binding protein (A component, CbiO), a transmembrane protein (T component, CbiQ) and 2 possible substrate-capture proteins (S components, CbiM and CbiN) of unknown stoichimetry.</text>
</comment>
<evidence type="ECO:0000256" key="3">
    <source>
        <dbReference type="ARBA" id="ARBA00022426"/>
    </source>
</evidence>
<feature type="transmembrane region" description="Helical" evidence="13">
    <location>
        <begin position="30"/>
        <end position="52"/>
    </location>
</feature>
<gene>
    <name evidence="13" type="primary">cbiM</name>
    <name evidence="14" type="ORF">HMPREF3185_01686</name>
</gene>
<feature type="transmembrane region" description="Helical" evidence="13">
    <location>
        <begin position="312"/>
        <end position="334"/>
    </location>
</feature>
<dbReference type="Pfam" id="PF01891">
    <property type="entry name" value="CbiM"/>
    <property type="match status" value="1"/>
</dbReference>
<reference evidence="15" key="1">
    <citation type="submission" date="2016-01" db="EMBL/GenBank/DDBJ databases">
        <authorList>
            <person name="Mitreva M."/>
            <person name="Pepin K.H."/>
            <person name="Mihindukulasuriya K.A."/>
            <person name="Fulton R."/>
            <person name="Fronick C."/>
            <person name="O'Laughlin M."/>
            <person name="Miner T."/>
            <person name="Herter B."/>
            <person name="Rosa B.A."/>
            <person name="Cordes M."/>
            <person name="Tomlinson C."/>
            <person name="Wollam A."/>
            <person name="Palsikar V.B."/>
            <person name="Mardis E.R."/>
            <person name="Wilson R.K."/>
        </authorList>
    </citation>
    <scope>NUCLEOTIDE SEQUENCE [LARGE SCALE GENOMIC DNA]</scope>
    <source>
        <strain evidence="15">KA00683</strain>
    </source>
</reference>
<dbReference type="HAMAP" id="MF_01462">
    <property type="entry name" value="CbiM"/>
    <property type="match status" value="1"/>
</dbReference>
<keyword evidence="10 13" id="KW-0472">Membrane</keyword>
<evidence type="ECO:0000256" key="11">
    <source>
        <dbReference type="ARBA" id="ARBA00023285"/>
    </source>
</evidence>
<evidence type="ECO:0000256" key="8">
    <source>
        <dbReference type="ARBA" id="ARBA00022989"/>
    </source>
</evidence>
<evidence type="ECO:0000313" key="15">
    <source>
        <dbReference type="Proteomes" id="UP000070224"/>
    </source>
</evidence>
<name>A0A134B3H0_9PORP</name>
<dbReference type="PANTHER" id="PTHR43627">
    <property type="match status" value="1"/>
</dbReference>
<dbReference type="InterPro" id="IPR018024">
    <property type="entry name" value="CbiM"/>
</dbReference>
<evidence type="ECO:0000256" key="4">
    <source>
        <dbReference type="ARBA" id="ARBA00022448"/>
    </source>
</evidence>
<evidence type="ECO:0000256" key="1">
    <source>
        <dbReference type="ARBA" id="ARBA00004429"/>
    </source>
</evidence>
<dbReference type="NCBIfam" id="TIGR00123">
    <property type="entry name" value="cbiM"/>
    <property type="match status" value="1"/>
</dbReference>
<evidence type="ECO:0000256" key="2">
    <source>
        <dbReference type="ARBA" id="ARBA00004953"/>
    </source>
</evidence>
<sequence length="346" mass="37474">MNKRIYLLLLTFALGLEPLGAMHIMEGFIPLKWCIIWYLIALPFVVFSYRFVARQIKATPRMKSSFALAAAYTFILSALKMPSVAGSSSHLTGTTLGTLTIGPMAMPLVGAIVLLFQALLLAHGGISTLGANIFSLSIAGPFVAYALYRLLTSARLPKNLVIFIATFCGSMATYIVTSFQLAVVYPDAVTGVMGAAWKFLGIFAITQVPLSIIEGILTAIVLRLLEKSQAKTATSVKASSTLSSTKSSLRPQFIWLSILAVVCLALPILAGLFDIGSGTDDQAGEMIGRLTPGFNPTPFLESFEPSEFAEPLLFALQVAIGIALFAWGYYQLIYKRHQTKQKEREA</sequence>
<evidence type="ECO:0000256" key="13">
    <source>
        <dbReference type="HAMAP-Rule" id="MF_01462"/>
    </source>
</evidence>
<dbReference type="FunFam" id="1.10.1760.20:FF:000001">
    <property type="entry name" value="Cobalt transport protein CbiM"/>
    <property type="match status" value="1"/>
</dbReference>
<feature type="transmembrane region" description="Helical" evidence="13">
    <location>
        <begin position="195"/>
        <end position="222"/>
    </location>
</feature>
<keyword evidence="8 13" id="KW-1133">Transmembrane helix</keyword>
<comment type="subcellular location">
    <subcellularLocation>
        <location evidence="1">Cell inner membrane</location>
        <topology evidence="1">Multi-pass membrane protein</topology>
    </subcellularLocation>
    <subcellularLocation>
        <location evidence="13">Cell membrane</location>
        <topology evidence="13">Multi-pass membrane protein</topology>
    </subcellularLocation>
</comment>
<evidence type="ECO:0000256" key="6">
    <source>
        <dbReference type="ARBA" id="ARBA00022573"/>
    </source>
</evidence>
<dbReference type="STRING" id="322095.HMPREF3185_01686"/>
<feature type="transmembrane region" description="Helical" evidence="13">
    <location>
        <begin position="129"/>
        <end position="148"/>
    </location>
</feature>
<dbReference type="GO" id="GO:0015087">
    <property type="term" value="F:cobalt ion transmembrane transporter activity"/>
    <property type="evidence" value="ECO:0007669"/>
    <property type="project" value="UniProtKB-UniRule"/>
</dbReference>
<evidence type="ECO:0000256" key="5">
    <source>
        <dbReference type="ARBA" id="ARBA00022475"/>
    </source>
</evidence>
<keyword evidence="4 13" id="KW-0813">Transport</keyword>
<comment type="caution">
    <text evidence="14">The sequence shown here is derived from an EMBL/GenBank/DDBJ whole genome shotgun (WGS) entry which is preliminary data.</text>
</comment>
<keyword evidence="3 13" id="KW-0171">Cobalt transport</keyword>